<accession>A0AAD9Z9F2</accession>
<keyword evidence="2" id="KW-0812">Transmembrane</keyword>
<feature type="region of interest" description="Disordered" evidence="1">
    <location>
        <begin position="186"/>
        <end position="231"/>
    </location>
</feature>
<gene>
    <name evidence="3" type="ORF">OEA41_005916</name>
</gene>
<evidence type="ECO:0000256" key="2">
    <source>
        <dbReference type="SAM" id="Phobius"/>
    </source>
</evidence>
<feature type="compositionally biased region" description="Polar residues" evidence="1">
    <location>
        <begin position="216"/>
        <end position="226"/>
    </location>
</feature>
<evidence type="ECO:0000313" key="3">
    <source>
        <dbReference type="EMBL" id="KAK3172592.1"/>
    </source>
</evidence>
<dbReference type="AlphaFoldDB" id="A0AAD9Z9F2"/>
<evidence type="ECO:0000313" key="4">
    <source>
        <dbReference type="Proteomes" id="UP001276659"/>
    </source>
</evidence>
<feature type="compositionally biased region" description="Low complexity" evidence="1">
    <location>
        <begin position="80"/>
        <end position="142"/>
    </location>
</feature>
<keyword evidence="2" id="KW-1133">Transmembrane helix</keyword>
<dbReference type="Proteomes" id="UP001276659">
    <property type="component" value="Unassembled WGS sequence"/>
</dbReference>
<comment type="caution">
    <text evidence="3">The sequence shown here is derived from an EMBL/GenBank/DDBJ whole genome shotgun (WGS) entry which is preliminary data.</text>
</comment>
<keyword evidence="2" id="KW-0472">Membrane</keyword>
<sequence length="494" mass="51965">MSTPTPPISPALPIPTILNDSAPGTSTATRYVTTIYSPASGGSYTPTIQTIASSEAFAAYSSALTSYSTALASYSKALTASAGSSPNPTTSASATPTATTAPSSPSISVTTSPSTSSNSPTTTNPSSSATSTSSGTSAPLSTNPAAVHSSGDGLSNGTVAGIVIGVAVGLALITFLATFLAMRRRRGSGAKSNRGVLDTGSMGQHYQDSEPKGPSVTETPSGSTSFEKFLPQSADDKTVQNGVKTTLDQIELHVENFYQNASASGARPAEAELATFNSPYLPSPLAALLPQTNNRVLLIKHALAQFITSCISATAGPDWSLLPEDFVLLPSAIRSASSSRSTKPGEYHDSLEEQPCIALFTNIFKGFSQSMSRWRVLTAYLRPNPSDDTSYIAQRDHQINEMVQVFSRAFAPWQNPKYKDEDRVRSLSAILKDAAGLGIWMFSQPSDLQFQWPKNSELGANMIAVAPALVKLTDERGQSLSEPQVMIKMAAQKV</sequence>
<feature type="region of interest" description="Disordered" evidence="1">
    <location>
        <begin position="80"/>
        <end position="149"/>
    </location>
</feature>
<name>A0AAD9Z9F2_9LECA</name>
<dbReference type="EMBL" id="JASNWA010000007">
    <property type="protein sequence ID" value="KAK3172592.1"/>
    <property type="molecule type" value="Genomic_DNA"/>
</dbReference>
<proteinExistence type="predicted"/>
<protein>
    <submittedName>
        <fullName evidence="3">Uncharacterized protein</fullName>
    </submittedName>
</protein>
<keyword evidence="4" id="KW-1185">Reference proteome</keyword>
<reference evidence="3" key="1">
    <citation type="submission" date="2022-11" db="EMBL/GenBank/DDBJ databases">
        <title>Chromosomal genome sequence assembly and mating type (MAT) locus characterization of the leprose asexual lichenized fungus Lepraria neglecta (Nyl.) Erichsen.</title>
        <authorList>
            <person name="Allen J.L."/>
            <person name="Pfeffer B."/>
        </authorList>
    </citation>
    <scope>NUCLEOTIDE SEQUENCE</scope>
    <source>
        <strain evidence="3">Allen 5258</strain>
    </source>
</reference>
<feature type="transmembrane region" description="Helical" evidence="2">
    <location>
        <begin position="159"/>
        <end position="182"/>
    </location>
</feature>
<organism evidence="3 4">
    <name type="scientific">Lepraria neglecta</name>
    <dbReference type="NCBI Taxonomy" id="209136"/>
    <lineage>
        <taxon>Eukaryota</taxon>
        <taxon>Fungi</taxon>
        <taxon>Dikarya</taxon>
        <taxon>Ascomycota</taxon>
        <taxon>Pezizomycotina</taxon>
        <taxon>Lecanoromycetes</taxon>
        <taxon>OSLEUM clade</taxon>
        <taxon>Lecanoromycetidae</taxon>
        <taxon>Lecanorales</taxon>
        <taxon>Lecanorineae</taxon>
        <taxon>Stereocaulaceae</taxon>
        <taxon>Lepraria</taxon>
    </lineage>
</organism>
<evidence type="ECO:0000256" key="1">
    <source>
        <dbReference type="SAM" id="MobiDB-lite"/>
    </source>
</evidence>